<keyword evidence="1" id="KW-1133">Transmembrane helix</keyword>
<proteinExistence type="predicted"/>
<evidence type="ECO:0000313" key="3">
    <source>
        <dbReference type="Proteomes" id="UP000585437"/>
    </source>
</evidence>
<feature type="transmembrane region" description="Helical" evidence="1">
    <location>
        <begin position="6"/>
        <end position="26"/>
    </location>
</feature>
<dbReference type="EMBL" id="JACHBU010000004">
    <property type="protein sequence ID" value="MBB6509054.1"/>
    <property type="molecule type" value="Genomic_DNA"/>
</dbReference>
<dbReference type="AlphaFoldDB" id="A0A7X0JK18"/>
<evidence type="ECO:0000313" key="2">
    <source>
        <dbReference type="EMBL" id="MBB6509054.1"/>
    </source>
</evidence>
<keyword evidence="1" id="KW-0812">Transmembrane</keyword>
<protein>
    <submittedName>
        <fullName evidence="2">Uncharacterized protein</fullName>
    </submittedName>
</protein>
<keyword evidence="3" id="KW-1185">Reference proteome</keyword>
<name>A0A7X0JK18_9HYPH</name>
<dbReference type="RefSeq" id="WP_062453469.1">
    <property type="nucleotide sequence ID" value="NZ_JACHBU010000004.1"/>
</dbReference>
<keyword evidence="1" id="KW-0472">Membrane</keyword>
<organism evidence="2 3">
    <name type="scientific">Rhizobium soli</name>
    <dbReference type="NCBI Taxonomy" id="424798"/>
    <lineage>
        <taxon>Bacteria</taxon>
        <taxon>Pseudomonadati</taxon>
        <taxon>Pseudomonadota</taxon>
        <taxon>Alphaproteobacteria</taxon>
        <taxon>Hyphomicrobiales</taxon>
        <taxon>Rhizobiaceae</taxon>
        <taxon>Rhizobium/Agrobacterium group</taxon>
        <taxon>Rhizobium</taxon>
    </lineage>
</organism>
<gene>
    <name evidence="2" type="ORF">F4695_002411</name>
</gene>
<reference evidence="2 3" key="1">
    <citation type="submission" date="2020-08" db="EMBL/GenBank/DDBJ databases">
        <title>The Agave Microbiome: Exploring the role of microbial communities in plant adaptations to desert environments.</title>
        <authorList>
            <person name="Partida-Martinez L.P."/>
        </authorList>
    </citation>
    <scope>NUCLEOTIDE SEQUENCE [LARGE SCALE GENOMIC DNA]</scope>
    <source>
        <strain evidence="2 3">AS3.12</strain>
    </source>
</reference>
<evidence type="ECO:0000256" key="1">
    <source>
        <dbReference type="SAM" id="Phobius"/>
    </source>
</evidence>
<dbReference type="Proteomes" id="UP000585437">
    <property type="component" value="Unassembled WGS sequence"/>
</dbReference>
<comment type="caution">
    <text evidence="2">The sequence shown here is derived from an EMBL/GenBank/DDBJ whole genome shotgun (WGS) entry which is preliminary data.</text>
</comment>
<accession>A0A7X0JK18</accession>
<sequence>MVDQTPMILLAVVLLAGIGTLGFLILRRWKTKRIPKAHDLPEVANRRWLRREARNAQSLIDKRVP</sequence>